<accession>A0AAJ0FSL6</accession>
<dbReference type="Proteomes" id="UP001251528">
    <property type="component" value="Unassembled WGS sequence"/>
</dbReference>
<keyword evidence="1" id="KW-0812">Transmembrane</keyword>
<sequence length="363" mass="40654">MPSFLYLAHFESDPDLTDKDSEKNFDKMSFTKQNSSVSYRSTKPTKKQRVRTHFKRFWWLHLLLWLCIAALFVCLSIFVFVPIAAQNKVNAASLEIQGVNIIEAKPNSFLIQINSTIRTDGQFKADLDPFEGDLTLTDIPNARPFMTIKFPHTNADEFQAINISQTIDITDKAAFAQFNQVFFQNETLEIDIVGRTNVQPRGLSKKYPVDFKKRVEFKGLNLLNGTKIENAKLGSDGDAPNFNATAIIMNRSYYTLDLGNATFQNFADGQYVGMLNVTYLILRPGLNTVNITSRINQTGVLEIVKKPSFCKTGIIPFQLHGTRVENNGQEIPWLEAALSSANQTVDINVGELLGSAGTSFCVS</sequence>
<dbReference type="PANTHER" id="PTHR35895:SF1">
    <property type="entry name" value="LIPID-BINDING SERUM GLYCOPROTEIN C-TERMINAL DOMAIN-CONTAINING PROTEIN"/>
    <property type="match status" value="1"/>
</dbReference>
<dbReference type="PANTHER" id="PTHR35895">
    <property type="entry name" value="CHROMOSOME 16, WHOLE GENOME SHOTGUN SEQUENCE"/>
    <property type="match status" value="1"/>
</dbReference>
<evidence type="ECO:0000256" key="1">
    <source>
        <dbReference type="SAM" id="Phobius"/>
    </source>
</evidence>
<keyword evidence="3" id="KW-1185">Reference proteome</keyword>
<organism evidence="2 3">
    <name type="scientific">Conoideocrella luteorostrata</name>
    <dbReference type="NCBI Taxonomy" id="1105319"/>
    <lineage>
        <taxon>Eukaryota</taxon>
        <taxon>Fungi</taxon>
        <taxon>Dikarya</taxon>
        <taxon>Ascomycota</taxon>
        <taxon>Pezizomycotina</taxon>
        <taxon>Sordariomycetes</taxon>
        <taxon>Hypocreomycetidae</taxon>
        <taxon>Hypocreales</taxon>
        <taxon>Clavicipitaceae</taxon>
        <taxon>Conoideocrella</taxon>
    </lineage>
</organism>
<dbReference type="InterPro" id="IPR022185">
    <property type="entry name" value="DUF3712"/>
</dbReference>
<evidence type="ECO:0000313" key="2">
    <source>
        <dbReference type="EMBL" id="KAK2595466.1"/>
    </source>
</evidence>
<dbReference type="Pfam" id="PF12505">
    <property type="entry name" value="DUF3712"/>
    <property type="match status" value="1"/>
</dbReference>
<comment type="caution">
    <text evidence="2">The sequence shown here is derived from an EMBL/GenBank/DDBJ whole genome shotgun (WGS) entry which is preliminary data.</text>
</comment>
<gene>
    <name evidence="2" type="ORF">QQS21_006806</name>
</gene>
<proteinExistence type="predicted"/>
<protein>
    <submittedName>
        <fullName evidence="2">Uncharacterized protein</fullName>
    </submittedName>
</protein>
<evidence type="ECO:0000313" key="3">
    <source>
        <dbReference type="Proteomes" id="UP001251528"/>
    </source>
</evidence>
<keyword evidence="1" id="KW-1133">Transmembrane helix</keyword>
<keyword evidence="1" id="KW-0472">Membrane</keyword>
<dbReference type="AlphaFoldDB" id="A0AAJ0FSL6"/>
<feature type="transmembrane region" description="Helical" evidence="1">
    <location>
        <begin position="57"/>
        <end position="81"/>
    </location>
</feature>
<dbReference type="GO" id="GO:0000329">
    <property type="term" value="C:fungal-type vacuole membrane"/>
    <property type="evidence" value="ECO:0007669"/>
    <property type="project" value="InterPro"/>
</dbReference>
<name>A0AAJ0FSL6_9HYPO</name>
<dbReference type="EMBL" id="JASWJB010000131">
    <property type="protein sequence ID" value="KAK2595466.1"/>
    <property type="molecule type" value="Genomic_DNA"/>
</dbReference>
<reference evidence="2" key="1">
    <citation type="submission" date="2023-06" db="EMBL/GenBank/DDBJ databases">
        <title>Conoideocrella luteorostrata (Hypocreales: Clavicipitaceae), a potential biocontrol fungus for elongate hemlock scale in United States Christmas tree production areas.</title>
        <authorList>
            <person name="Barrett H."/>
            <person name="Lovett B."/>
            <person name="Macias A.M."/>
            <person name="Stajich J.E."/>
            <person name="Kasson M.T."/>
        </authorList>
    </citation>
    <scope>NUCLEOTIDE SEQUENCE</scope>
    <source>
        <strain evidence="2">ARSEF 14590</strain>
    </source>
</reference>
<dbReference type="InterPro" id="IPR046368">
    <property type="entry name" value="Tag1"/>
</dbReference>